<comment type="similarity">
    <text evidence="1">Belongs to the oxygen-dependent FAD-linked oxidoreductase family.</text>
</comment>
<dbReference type="InterPro" id="IPR050416">
    <property type="entry name" value="FAD-linked_Oxidoreductase"/>
</dbReference>
<keyword evidence="5" id="KW-0732">Signal</keyword>
<gene>
    <name evidence="7" type="ORF">BDP81DRAFT_392633</name>
</gene>
<evidence type="ECO:0000256" key="3">
    <source>
        <dbReference type="ARBA" id="ARBA00022827"/>
    </source>
</evidence>
<reference evidence="7" key="1">
    <citation type="submission" date="2021-06" db="EMBL/GenBank/DDBJ databases">
        <title>Comparative genomics, transcriptomics and evolutionary studies reveal genomic signatures of adaptation to plant cell wall in hemibiotrophic fungi.</title>
        <authorList>
            <consortium name="DOE Joint Genome Institute"/>
            <person name="Baroncelli R."/>
            <person name="Diaz J.F."/>
            <person name="Benocci T."/>
            <person name="Peng M."/>
            <person name="Battaglia E."/>
            <person name="Haridas S."/>
            <person name="Andreopoulos W."/>
            <person name="Labutti K."/>
            <person name="Pangilinan J."/>
            <person name="Floch G.L."/>
            <person name="Makela M.R."/>
            <person name="Henrissat B."/>
            <person name="Grigoriev I.V."/>
            <person name="Crouch J.A."/>
            <person name="De Vries R.P."/>
            <person name="Sukno S.A."/>
            <person name="Thon M.R."/>
        </authorList>
    </citation>
    <scope>NUCLEOTIDE SEQUENCE</scope>
    <source>
        <strain evidence="7">CBS 102054</strain>
    </source>
</reference>
<dbReference type="InterPro" id="IPR016169">
    <property type="entry name" value="FAD-bd_PCMH_sub2"/>
</dbReference>
<evidence type="ECO:0000256" key="1">
    <source>
        <dbReference type="ARBA" id="ARBA00005466"/>
    </source>
</evidence>
<evidence type="ECO:0000256" key="5">
    <source>
        <dbReference type="SAM" id="SignalP"/>
    </source>
</evidence>
<organism evidence="7 8">
    <name type="scientific">Colletotrichum phormii</name>
    <dbReference type="NCBI Taxonomy" id="359342"/>
    <lineage>
        <taxon>Eukaryota</taxon>
        <taxon>Fungi</taxon>
        <taxon>Dikarya</taxon>
        <taxon>Ascomycota</taxon>
        <taxon>Pezizomycotina</taxon>
        <taxon>Sordariomycetes</taxon>
        <taxon>Hypocreomycetidae</taxon>
        <taxon>Glomerellales</taxon>
        <taxon>Glomerellaceae</taxon>
        <taxon>Colletotrichum</taxon>
        <taxon>Colletotrichum acutatum species complex</taxon>
    </lineage>
</organism>
<evidence type="ECO:0000313" key="8">
    <source>
        <dbReference type="Proteomes" id="UP001243989"/>
    </source>
</evidence>
<dbReference type="InterPro" id="IPR036318">
    <property type="entry name" value="FAD-bd_PCMH-like_sf"/>
</dbReference>
<dbReference type="EMBL" id="JAHMHQ010000007">
    <property type="protein sequence ID" value="KAK1638013.1"/>
    <property type="molecule type" value="Genomic_DNA"/>
</dbReference>
<dbReference type="Pfam" id="PF01565">
    <property type="entry name" value="FAD_binding_4"/>
    <property type="match status" value="1"/>
</dbReference>
<dbReference type="AlphaFoldDB" id="A0AAI9ZW06"/>
<dbReference type="PANTHER" id="PTHR42973">
    <property type="entry name" value="BINDING OXIDOREDUCTASE, PUTATIVE (AFU_ORTHOLOGUE AFUA_1G17690)-RELATED"/>
    <property type="match status" value="1"/>
</dbReference>
<dbReference type="PANTHER" id="PTHR42973:SF53">
    <property type="entry name" value="FAD-BINDING PCMH-TYPE DOMAIN-CONTAINING PROTEIN-RELATED"/>
    <property type="match status" value="1"/>
</dbReference>
<sequence length="508" mass="54101">MKHLSIVLFLLASLPRGLTLPQGRDAVLDACAQLAETFPKLTFQDSPEYSNKSILNWSQTCVLKPNCVFEPESAEDVARAVKVLRTTKTQFAVRSGGHMPVPGANNIDNPGVLISTERLNAKSLSEDGSVASIGPGLRWQEVYGWSSAQGFAVPGGRFGPVGVGGLLTGGGISYFGSRTGWSVNSVVAFQVVLADGSIVEASAQKNSDLWWALKGGQSNFGIVTRFDMKTFPVGAVWGGTIQAPQAVIDQYINAVASFAAPEGGSADPLVHANPLMLFLPNASAMVLGANLFYQGADEPASLANFTALPTMSTTTRSWLSLGDYLADVSGPDYADRGSRRLFWSLAVKAVPEAVFLVNSTFIERATADLSHLPNVLTSVTYQTISKAWLEAAQEAGGDAIDLDPTQGGIINVLISTTWTDPAMDETHKEFSDSVTKEILAKAAAKGLDHPFIYINDAGPGQPVFQSLGGGKSLGKLREVAQKYDPCGFFQTYQPGGFKLGDMKYEQTC</sequence>
<dbReference type="Gene3D" id="3.30.465.10">
    <property type="match status" value="1"/>
</dbReference>
<comment type="caution">
    <text evidence="7">The sequence shown here is derived from an EMBL/GenBank/DDBJ whole genome shotgun (WGS) entry which is preliminary data.</text>
</comment>
<dbReference type="PROSITE" id="PS51387">
    <property type="entry name" value="FAD_PCMH"/>
    <property type="match status" value="1"/>
</dbReference>
<proteinExistence type="inferred from homology"/>
<protein>
    <recommendedName>
        <fullName evidence="6">FAD-binding PCMH-type domain-containing protein</fullName>
    </recommendedName>
</protein>
<feature type="chain" id="PRO_5042581966" description="FAD-binding PCMH-type domain-containing protein" evidence="5">
    <location>
        <begin position="20"/>
        <end position="508"/>
    </location>
</feature>
<evidence type="ECO:0000256" key="2">
    <source>
        <dbReference type="ARBA" id="ARBA00022630"/>
    </source>
</evidence>
<evidence type="ECO:0000313" key="7">
    <source>
        <dbReference type="EMBL" id="KAK1638013.1"/>
    </source>
</evidence>
<dbReference type="GO" id="GO:0016491">
    <property type="term" value="F:oxidoreductase activity"/>
    <property type="evidence" value="ECO:0007669"/>
    <property type="project" value="UniProtKB-KW"/>
</dbReference>
<keyword evidence="2" id="KW-0285">Flavoprotein</keyword>
<dbReference type="GO" id="GO:0071949">
    <property type="term" value="F:FAD binding"/>
    <property type="evidence" value="ECO:0007669"/>
    <property type="project" value="InterPro"/>
</dbReference>
<dbReference type="InterPro" id="IPR006094">
    <property type="entry name" value="Oxid_FAD_bind_N"/>
</dbReference>
<keyword evidence="4" id="KW-0560">Oxidoreductase</keyword>
<dbReference type="Proteomes" id="UP001243989">
    <property type="component" value="Unassembled WGS sequence"/>
</dbReference>
<name>A0AAI9ZW06_9PEZI</name>
<dbReference type="SUPFAM" id="SSF56176">
    <property type="entry name" value="FAD-binding/transporter-associated domain-like"/>
    <property type="match status" value="1"/>
</dbReference>
<keyword evidence="8" id="KW-1185">Reference proteome</keyword>
<evidence type="ECO:0000259" key="6">
    <source>
        <dbReference type="PROSITE" id="PS51387"/>
    </source>
</evidence>
<feature type="signal peptide" evidence="5">
    <location>
        <begin position="1"/>
        <end position="19"/>
    </location>
</feature>
<dbReference type="GeneID" id="85472597"/>
<feature type="domain" description="FAD-binding PCMH-type" evidence="6">
    <location>
        <begin position="61"/>
        <end position="233"/>
    </location>
</feature>
<dbReference type="RefSeq" id="XP_060446620.1">
    <property type="nucleotide sequence ID" value="XM_060587735.1"/>
</dbReference>
<keyword evidence="3" id="KW-0274">FAD</keyword>
<accession>A0AAI9ZW06</accession>
<dbReference type="InterPro" id="IPR016166">
    <property type="entry name" value="FAD-bd_PCMH"/>
</dbReference>
<evidence type="ECO:0000256" key="4">
    <source>
        <dbReference type="ARBA" id="ARBA00023002"/>
    </source>
</evidence>